<protein>
    <submittedName>
        <fullName evidence="1">Antitoxin</fullName>
    </submittedName>
</protein>
<proteinExistence type="predicted"/>
<dbReference type="AlphaFoldDB" id="A0A9X8SEQ8"/>
<organism evidence="1 2">
    <name type="scientific">Bacillus paranthracis</name>
    <dbReference type="NCBI Taxonomy" id="2026186"/>
    <lineage>
        <taxon>Bacteria</taxon>
        <taxon>Bacillati</taxon>
        <taxon>Bacillota</taxon>
        <taxon>Bacilli</taxon>
        <taxon>Bacillales</taxon>
        <taxon>Bacillaceae</taxon>
        <taxon>Bacillus</taxon>
        <taxon>Bacillus cereus group</taxon>
    </lineage>
</organism>
<reference evidence="1 2" key="1">
    <citation type="submission" date="2017-04" db="EMBL/GenBank/DDBJ databases">
        <authorList>
            <person name="Criscuolo A."/>
        </authorList>
    </citation>
    <scope>NUCLEOTIDE SEQUENCE [LARGE SCALE GENOMIC DNA]</scope>
    <source>
        <strain evidence="1">16-00221</strain>
    </source>
</reference>
<evidence type="ECO:0000313" key="1">
    <source>
        <dbReference type="EMBL" id="SME06483.1"/>
    </source>
</evidence>
<dbReference type="EMBL" id="FWZC01000036">
    <property type="protein sequence ID" value="SME06483.1"/>
    <property type="molecule type" value="Genomic_DNA"/>
</dbReference>
<accession>A0A9X8SEQ8</accession>
<sequence>MKYDYKITKYEDVDSLKIELPKEIEIVATFLEDDIQGIPIKWWLQQIDEVLNNIKEYNEFQGNLCAVQVKKEETLLVDLYSNHDPNICKIETTELRDLIEIWGQAKKCIKITIK</sequence>
<evidence type="ECO:0000313" key="2">
    <source>
        <dbReference type="Proteomes" id="UP000194435"/>
    </source>
</evidence>
<comment type="caution">
    <text evidence="1">The sequence shown here is derived from an EMBL/GenBank/DDBJ whole genome shotgun (WGS) entry which is preliminary data.</text>
</comment>
<name>A0A9X8SEQ8_9BACI</name>
<dbReference type="RefSeq" id="WP_076874162.1">
    <property type="nucleotide sequence ID" value="NZ_FWZC01000036.1"/>
</dbReference>
<gene>
    <name evidence="1" type="ORF">BACERE00221_02368</name>
</gene>
<dbReference type="Proteomes" id="UP000194435">
    <property type="component" value="Unassembled WGS sequence"/>
</dbReference>